<evidence type="ECO:0000256" key="2">
    <source>
        <dbReference type="ARBA" id="ARBA00022801"/>
    </source>
</evidence>
<organism evidence="6 7">
    <name type="scientific">Lacunisphaera limnophila</name>
    <dbReference type="NCBI Taxonomy" id="1838286"/>
    <lineage>
        <taxon>Bacteria</taxon>
        <taxon>Pseudomonadati</taxon>
        <taxon>Verrucomicrobiota</taxon>
        <taxon>Opitutia</taxon>
        <taxon>Opitutales</taxon>
        <taxon>Opitutaceae</taxon>
        <taxon>Lacunisphaera</taxon>
    </lineage>
</organism>
<dbReference type="GO" id="GO:0016985">
    <property type="term" value="F:mannan endo-1,4-beta-mannosidase activity"/>
    <property type="evidence" value="ECO:0007669"/>
    <property type="project" value="UniProtKB-EC"/>
</dbReference>
<feature type="active site" description="Nucleophile" evidence="4">
    <location>
        <position position="282"/>
    </location>
</feature>
<dbReference type="SUPFAM" id="SSF51445">
    <property type="entry name" value="(Trans)glycosidases"/>
    <property type="match status" value="1"/>
</dbReference>
<reference evidence="6 7" key="1">
    <citation type="submission" date="2016-06" db="EMBL/GenBank/DDBJ databases">
        <title>Three novel species with peptidoglycan cell walls form the new genus Lacunisphaera gen. nov. in the family Opitutaceae of the verrucomicrobial subdivision 4.</title>
        <authorList>
            <person name="Rast P."/>
            <person name="Gloeckner I."/>
            <person name="Jogler M."/>
            <person name="Boedeker C."/>
            <person name="Jeske O."/>
            <person name="Wiegand S."/>
            <person name="Reinhardt R."/>
            <person name="Schumann P."/>
            <person name="Rohde M."/>
            <person name="Spring S."/>
            <person name="Gloeckner F.O."/>
            <person name="Jogler C."/>
        </authorList>
    </citation>
    <scope>NUCLEOTIDE SEQUENCE [LARGE SCALE GENOMIC DNA]</scope>
    <source>
        <strain evidence="6 7">IG16b</strain>
    </source>
</reference>
<accession>A0A1D8AV70</accession>
<keyword evidence="3 4" id="KW-0326">Glycosidase</keyword>
<dbReference type="AlphaFoldDB" id="A0A1D8AV70"/>
<keyword evidence="7" id="KW-1185">Reference proteome</keyword>
<feature type="active site" description="Proton donor" evidence="4">
    <location>
        <position position="186"/>
    </location>
</feature>
<evidence type="ECO:0000313" key="6">
    <source>
        <dbReference type="EMBL" id="AOS44736.1"/>
    </source>
</evidence>
<evidence type="ECO:0000256" key="4">
    <source>
        <dbReference type="PROSITE-ProRule" id="PRU01100"/>
    </source>
</evidence>
<dbReference type="EC" id="3.2.1.78" evidence="6"/>
<dbReference type="OrthoDB" id="9803686at2"/>
<dbReference type="PRINTS" id="PR00739">
    <property type="entry name" value="GLHYDRLASE26"/>
</dbReference>
<evidence type="ECO:0000313" key="7">
    <source>
        <dbReference type="Proteomes" id="UP000095228"/>
    </source>
</evidence>
<gene>
    <name evidence="6" type="primary">manA</name>
    <name evidence="6" type="ORF">Verru16b_01804</name>
</gene>
<evidence type="ECO:0000259" key="5">
    <source>
        <dbReference type="PROSITE" id="PS51764"/>
    </source>
</evidence>
<dbReference type="PANTHER" id="PTHR40079">
    <property type="entry name" value="MANNAN ENDO-1,4-BETA-MANNOSIDASE E-RELATED"/>
    <property type="match status" value="1"/>
</dbReference>
<dbReference type="Gene3D" id="3.20.20.80">
    <property type="entry name" value="Glycosidases"/>
    <property type="match status" value="1"/>
</dbReference>
<dbReference type="GO" id="GO:0006080">
    <property type="term" value="P:substituted mannan metabolic process"/>
    <property type="evidence" value="ECO:0007669"/>
    <property type="project" value="InterPro"/>
</dbReference>
<dbReference type="PATRIC" id="fig|1838286.3.peg.1816"/>
<protein>
    <submittedName>
        <fullName evidence="6">Mannan endo-1,4-beta-mannosidase</fullName>
        <ecNumber evidence="6">3.2.1.78</ecNumber>
    </submittedName>
</protein>
<comment type="similarity">
    <text evidence="1 4">Belongs to the glycosyl hydrolase 26 family.</text>
</comment>
<dbReference type="RefSeq" id="WP_083270224.1">
    <property type="nucleotide sequence ID" value="NZ_CP016094.1"/>
</dbReference>
<dbReference type="PROSITE" id="PS51764">
    <property type="entry name" value="GH26"/>
    <property type="match status" value="1"/>
</dbReference>
<name>A0A1D8AV70_9BACT</name>
<feature type="domain" description="GH26" evidence="5">
    <location>
        <begin position="33"/>
        <end position="331"/>
    </location>
</feature>
<dbReference type="KEGG" id="obg:Verru16b_01804"/>
<dbReference type="Pfam" id="PF02156">
    <property type="entry name" value="Glyco_hydro_26"/>
    <property type="match status" value="1"/>
</dbReference>
<dbReference type="PANTHER" id="PTHR40079:SF4">
    <property type="entry name" value="GH26 DOMAIN-CONTAINING PROTEIN-RELATED"/>
    <property type="match status" value="1"/>
</dbReference>
<dbReference type="InterPro" id="IPR022790">
    <property type="entry name" value="GH26_dom"/>
</dbReference>
<sequence length="349" mass="39646">MSLPRLLLSCVVITVALRGATEPPRLCVPGASSEAVALYDFLLEVSGKHTLSGQHCVPLVGDTRLPTVQKAFGHYPAVFSQDFGFSEPGTWDGINYRQRIVDDAIRRHAEGFIINLMWHAVRPTDDEPVAFEKSIQGKLTDAEWRELLTPGTALNERWQSQVDVIAFFLRQLRDARVPVLWRPYHEMNGSWFWWGGRPGADNFTKLYRMLFDRLTHFHRLNNLIWVYGPNEVRTNVAPYADFFPGHDVVDALATDVYSNGFARHDYDSLLALAAGKPIGLGEVGPIPTAEILQDQPRWAWFVAWYDLQGIPRETRAAVKATFDSPVTMNWDELPWVNIKHPTVHYPVIK</sequence>
<evidence type="ECO:0000256" key="1">
    <source>
        <dbReference type="ARBA" id="ARBA00007754"/>
    </source>
</evidence>
<proteinExistence type="inferred from homology"/>
<dbReference type="STRING" id="1838286.Verru16b_01804"/>
<dbReference type="Proteomes" id="UP000095228">
    <property type="component" value="Chromosome"/>
</dbReference>
<dbReference type="EMBL" id="CP016094">
    <property type="protein sequence ID" value="AOS44736.1"/>
    <property type="molecule type" value="Genomic_DNA"/>
</dbReference>
<keyword evidence="2 4" id="KW-0378">Hydrolase</keyword>
<evidence type="ECO:0000256" key="3">
    <source>
        <dbReference type="ARBA" id="ARBA00023295"/>
    </source>
</evidence>
<dbReference type="InterPro" id="IPR017853">
    <property type="entry name" value="GH"/>
</dbReference>
<dbReference type="InterPro" id="IPR000805">
    <property type="entry name" value="Glyco_hydro_26"/>
</dbReference>